<name>S0FCG4_9BACT</name>
<organism evidence="12 13">
    <name type="scientific">Phocaeicola coprophilus DSM 18228 = JCM 13818</name>
    <dbReference type="NCBI Taxonomy" id="547042"/>
    <lineage>
        <taxon>Bacteria</taxon>
        <taxon>Pseudomonadati</taxon>
        <taxon>Bacteroidota</taxon>
        <taxon>Bacteroidia</taxon>
        <taxon>Bacteroidales</taxon>
        <taxon>Bacteroidaceae</taxon>
        <taxon>Phocaeicola</taxon>
    </lineage>
</organism>
<comment type="subcellular location">
    <subcellularLocation>
        <location evidence="1 8">Cell outer membrane</location>
        <topology evidence="1 8">Multi-pass membrane protein</topology>
    </subcellularLocation>
</comment>
<sequence>MLTFIGGYSQTGQVNLNLKNASVKEFFKAIEKQTNYRFSYRDAEVNGKRGVTILTNGKALKQVLVEELAKQGLDYTVSGNKIIIFPAKKTVASTKEQRVKGKIIDSNGEPMIGATIKEKGTSNGVITDLNGNFAFNVSANAVLEVSFVGYQTKELKAAFGKDMVITLSEDTQTLDEVVVVGYGVQKKANLSGAVASVATKQLENRPVLNVGQALQGTVANLNVEIGTGQAISTPSFNVRGYESINGGSPLIVIDGVASDAGMLNRMNPNDIASISVLKDASSCAIYGAKAAYGVILVTTKEAKNEKLTINYNNNFSFRSNTFSPEIITDPYTVATMRNQAYYPWGTIYNEESLEYAKKMSENPGSDPYRLTPNGTYEYWGQTDWVDECYKNFSFATNHSVDLSGRTDKLDYYFSAGYNYQNGMIKYNTDTYNRYTINSKLNFHIKDWWSVSNNTSVITYDYKAPTNLSSDTYWAINRISPLDMPKNPDGTWTSSGANPLGLLAEGGDWEKYETQIRTTFGTRIDLLKDVLWVQGSLSYSTNKNRQRWAYLPVAYTDGPDRPIKYQNEVTSAYADSGDDKDIYIDIYATFHKTFAQKHDLTAMIGFNQEEYEYYGNNLDRKDLISTSVPTAGLATGDMNVGESLGSKATRSGFGRIGYIYDNKYIIEFNGRYDGTSSFPKDDRFVFNPSASLGWVISKEKFFEPLTSTISFLKFRASYGQLGNQDVGYYPYLATMGNGKISAIIEGKQPVYVGTPGLVSGSLTWEKVKTLNVGADLNFFENRLSFTGEYYVRRTEDMLTHGATLPGVLGTDVPYANAADLKTRGWELTVGYKDRFTVAGKPLNIGVSFNIADSRTFITKFDNPNGNLSDWYEGCEVGEMWGLTTLGFFKDEEDIKNHADQTPVTSYPGTPPTAPGDLKFADLDGDGIINSGAWTLEDHGDYTVIGNSRSRYTYGISLNADWNSFDFSVFLQGVGKKDYYPGASDLYFWGIYNQPWTNITYGNMYDHWSEDNPDGYFPRLKSYVAFQGGLEAAATQTKYLQNAAYLRLKNLQLGYTFPKKWVEKIGLSYLRLFFTGDNLAVWSGLYKHYKCDPEGLAGSGYPLQRAYSFGMNVTF</sequence>
<accession>S0FCG4</accession>
<dbReference type="Pfam" id="PF07715">
    <property type="entry name" value="Plug"/>
    <property type="match status" value="1"/>
</dbReference>
<evidence type="ECO:0000256" key="6">
    <source>
        <dbReference type="ARBA" id="ARBA00023136"/>
    </source>
</evidence>
<evidence type="ECO:0000256" key="1">
    <source>
        <dbReference type="ARBA" id="ARBA00004571"/>
    </source>
</evidence>
<evidence type="ECO:0000313" key="12">
    <source>
        <dbReference type="EMBL" id="EEF78148.1"/>
    </source>
</evidence>
<evidence type="ECO:0000256" key="2">
    <source>
        <dbReference type="ARBA" id="ARBA00022448"/>
    </source>
</evidence>
<dbReference type="eggNOG" id="COG1629">
    <property type="taxonomic scope" value="Bacteria"/>
</dbReference>
<keyword evidence="4 8" id="KW-0812">Transmembrane</keyword>
<dbReference type="Pfam" id="PF13715">
    <property type="entry name" value="CarbopepD_reg_2"/>
    <property type="match status" value="1"/>
</dbReference>
<dbReference type="Gene3D" id="2.40.170.20">
    <property type="entry name" value="TonB-dependent receptor, beta-barrel domain"/>
    <property type="match status" value="1"/>
</dbReference>
<evidence type="ECO:0000256" key="5">
    <source>
        <dbReference type="ARBA" id="ARBA00023077"/>
    </source>
</evidence>
<keyword evidence="5 9" id="KW-0798">TonB box</keyword>
<dbReference type="Gene3D" id="2.60.40.1120">
    <property type="entry name" value="Carboxypeptidase-like, regulatory domain"/>
    <property type="match status" value="1"/>
</dbReference>
<evidence type="ECO:0000256" key="7">
    <source>
        <dbReference type="ARBA" id="ARBA00023237"/>
    </source>
</evidence>
<dbReference type="HOGENOM" id="CLU_004317_0_2_10"/>
<dbReference type="InterPro" id="IPR023996">
    <property type="entry name" value="TonB-dep_OMP_SusC/RagA"/>
</dbReference>
<comment type="caution">
    <text evidence="12">The sequence shown here is derived from an EMBL/GenBank/DDBJ whole genome shotgun (WGS) entry which is preliminary data.</text>
</comment>
<dbReference type="SUPFAM" id="SSF49464">
    <property type="entry name" value="Carboxypeptidase regulatory domain-like"/>
    <property type="match status" value="1"/>
</dbReference>
<evidence type="ECO:0000256" key="4">
    <source>
        <dbReference type="ARBA" id="ARBA00022692"/>
    </source>
</evidence>
<keyword evidence="13" id="KW-1185">Reference proteome</keyword>
<dbReference type="Gene3D" id="2.170.130.10">
    <property type="entry name" value="TonB-dependent receptor, plug domain"/>
    <property type="match status" value="1"/>
</dbReference>
<dbReference type="Gene3D" id="3.55.50.30">
    <property type="match status" value="1"/>
</dbReference>
<gene>
    <name evidence="12" type="ORF">BACCOPRO_03673</name>
</gene>
<dbReference type="EMBL" id="ACBW01000228">
    <property type="protein sequence ID" value="EEF78148.1"/>
    <property type="molecule type" value="Genomic_DNA"/>
</dbReference>
<dbReference type="InterPro" id="IPR023997">
    <property type="entry name" value="TonB-dep_OMP_SusC/RagA_CS"/>
</dbReference>
<feature type="domain" description="TonB-dependent receptor-like beta-barrel" evidence="10">
    <location>
        <begin position="479"/>
        <end position="1077"/>
    </location>
</feature>
<keyword evidence="2 8" id="KW-0813">Transport</keyword>
<reference evidence="12 13" key="1">
    <citation type="submission" date="2008-12" db="EMBL/GenBank/DDBJ databases">
        <authorList>
            <person name="Fulton L."/>
            <person name="Clifton S."/>
            <person name="Fulton B."/>
            <person name="Xu J."/>
            <person name="Minx P."/>
            <person name="Pepin K.H."/>
            <person name="Johnson M."/>
            <person name="Bhonagiri V."/>
            <person name="Nash W.E."/>
            <person name="Mardis E.R."/>
            <person name="Wilson R.K."/>
        </authorList>
    </citation>
    <scope>NUCLEOTIDE SEQUENCE [LARGE SCALE GENOMIC DNA]</scope>
    <source>
        <strain evidence="12 13">DSM 18228</strain>
    </source>
</reference>
<dbReference type="NCBIfam" id="TIGR04056">
    <property type="entry name" value="OMP_RagA_SusC"/>
    <property type="match status" value="1"/>
</dbReference>
<evidence type="ECO:0000313" key="13">
    <source>
        <dbReference type="Proteomes" id="UP000014073"/>
    </source>
</evidence>
<dbReference type="InterPro" id="IPR037066">
    <property type="entry name" value="Plug_dom_sf"/>
</dbReference>
<dbReference type="InterPro" id="IPR000531">
    <property type="entry name" value="Beta-barrel_TonB"/>
</dbReference>
<dbReference type="AlphaFoldDB" id="S0FCG4"/>
<dbReference type="GeneID" id="78405321"/>
<dbReference type="InterPro" id="IPR008969">
    <property type="entry name" value="CarboxyPept-like_regulatory"/>
</dbReference>
<dbReference type="Pfam" id="PF00593">
    <property type="entry name" value="TonB_dep_Rec_b-barrel"/>
    <property type="match status" value="1"/>
</dbReference>
<keyword evidence="3 8" id="KW-1134">Transmembrane beta strand</keyword>
<proteinExistence type="inferred from homology"/>
<dbReference type="InterPro" id="IPR039426">
    <property type="entry name" value="TonB-dep_rcpt-like"/>
</dbReference>
<evidence type="ECO:0000259" key="10">
    <source>
        <dbReference type="Pfam" id="PF00593"/>
    </source>
</evidence>
<keyword evidence="7 8" id="KW-0998">Cell outer membrane</keyword>
<keyword evidence="6 8" id="KW-0472">Membrane</keyword>
<dbReference type="SUPFAM" id="SSF56935">
    <property type="entry name" value="Porins"/>
    <property type="match status" value="1"/>
</dbReference>
<evidence type="ECO:0000256" key="8">
    <source>
        <dbReference type="PROSITE-ProRule" id="PRU01360"/>
    </source>
</evidence>
<dbReference type="GO" id="GO:0009279">
    <property type="term" value="C:cell outer membrane"/>
    <property type="evidence" value="ECO:0007669"/>
    <property type="project" value="UniProtKB-SubCell"/>
</dbReference>
<feature type="domain" description="TonB-dependent receptor plug" evidence="11">
    <location>
        <begin position="187"/>
        <end position="294"/>
    </location>
</feature>
<protein>
    <submittedName>
        <fullName evidence="12">TonB-linked outer membrane protein, SusC/RagA family</fullName>
    </submittedName>
</protein>
<dbReference type="Proteomes" id="UP000014073">
    <property type="component" value="Unassembled WGS sequence"/>
</dbReference>
<dbReference type="FunFam" id="2.60.40.1120:FF:000003">
    <property type="entry name" value="Outer membrane protein Omp121"/>
    <property type="match status" value="1"/>
</dbReference>
<comment type="similarity">
    <text evidence="8 9">Belongs to the TonB-dependent receptor family.</text>
</comment>
<dbReference type="InterPro" id="IPR036942">
    <property type="entry name" value="Beta-barrel_TonB_sf"/>
</dbReference>
<dbReference type="PROSITE" id="PS52016">
    <property type="entry name" value="TONB_DEPENDENT_REC_3"/>
    <property type="match status" value="1"/>
</dbReference>
<dbReference type="RefSeq" id="WP_008145282.1">
    <property type="nucleotide sequence ID" value="NZ_EQ973651.1"/>
</dbReference>
<dbReference type="NCBIfam" id="TIGR04057">
    <property type="entry name" value="SusC_RagA_signa"/>
    <property type="match status" value="1"/>
</dbReference>
<evidence type="ECO:0000259" key="11">
    <source>
        <dbReference type="Pfam" id="PF07715"/>
    </source>
</evidence>
<dbReference type="STRING" id="547042.BACCOPRO_03673"/>
<evidence type="ECO:0000256" key="9">
    <source>
        <dbReference type="RuleBase" id="RU003357"/>
    </source>
</evidence>
<evidence type="ECO:0000256" key="3">
    <source>
        <dbReference type="ARBA" id="ARBA00022452"/>
    </source>
</evidence>
<dbReference type="InterPro" id="IPR012910">
    <property type="entry name" value="Plug_dom"/>
</dbReference>